<reference evidence="5 6" key="1">
    <citation type="submission" date="2021-02" db="EMBL/GenBank/DDBJ databases">
        <title>Alicyclobacillus curvatus sp. nov. and Alicyclobacillus mengziensis sp. nov., two acidophilic bacteria isolated from acid mine drainage.</title>
        <authorList>
            <person name="Huang Y."/>
        </authorList>
    </citation>
    <scope>NUCLEOTIDE SEQUENCE [LARGE SCALE GENOMIC DNA]</scope>
    <source>
        <strain evidence="5 6">S30H14</strain>
    </source>
</reference>
<gene>
    <name evidence="5" type="ORF">JZ786_09410</name>
</gene>
<dbReference type="GO" id="GO:0005524">
    <property type="term" value="F:ATP binding"/>
    <property type="evidence" value="ECO:0007669"/>
    <property type="project" value="InterPro"/>
</dbReference>
<evidence type="ECO:0000256" key="2">
    <source>
        <dbReference type="SAM" id="MobiDB-lite"/>
    </source>
</evidence>
<dbReference type="SMART" id="SM00487">
    <property type="entry name" value="DEXDc"/>
    <property type="match status" value="1"/>
</dbReference>
<keyword evidence="1" id="KW-0378">Hydrolase</keyword>
<dbReference type="Pfam" id="PF12419">
    <property type="entry name" value="DUF3670"/>
    <property type="match status" value="1"/>
</dbReference>
<dbReference type="InterPro" id="IPR000330">
    <property type="entry name" value="SNF2_N"/>
</dbReference>
<organism evidence="5 6">
    <name type="scientific">Alicyclobacillus mengziensis</name>
    <dbReference type="NCBI Taxonomy" id="2931921"/>
    <lineage>
        <taxon>Bacteria</taxon>
        <taxon>Bacillati</taxon>
        <taxon>Bacillota</taxon>
        <taxon>Bacilli</taxon>
        <taxon>Bacillales</taxon>
        <taxon>Alicyclobacillaceae</taxon>
        <taxon>Alicyclobacillus</taxon>
    </lineage>
</organism>
<feature type="domain" description="Helicase ATP-binding" evidence="3">
    <location>
        <begin position="608"/>
        <end position="772"/>
    </location>
</feature>
<dbReference type="InterPro" id="IPR001650">
    <property type="entry name" value="Helicase_C-like"/>
</dbReference>
<evidence type="ECO:0000259" key="4">
    <source>
        <dbReference type="PROSITE" id="PS51194"/>
    </source>
</evidence>
<dbReference type="GO" id="GO:0016787">
    <property type="term" value="F:hydrolase activity"/>
    <property type="evidence" value="ECO:0007669"/>
    <property type="project" value="UniProtKB-KW"/>
</dbReference>
<dbReference type="InterPro" id="IPR022138">
    <property type="entry name" value="DUF3670"/>
</dbReference>
<evidence type="ECO:0000256" key="1">
    <source>
        <dbReference type="ARBA" id="ARBA00022801"/>
    </source>
</evidence>
<accession>A0A9X7Z936</accession>
<name>A0A9X7Z936_9BACL</name>
<dbReference type="Gene3D" id="3.40.50.10810">
    <property type="entry name" value="Tandem AAA-ATPase domain"/>
    <property type="match status" value="1"/>
</dbReference>
<evidence type="ECO:0000313" key="5">
    <source>
        <dbReference type="EMBL" id="QSO49115.1"/>
    </source>
</evidence>
<keyword evidence="6" id="KW-1185">Reference proteome</keyword>
<evidence type="ECO:0000259" key="3">
    <source>
        <dbReference type="PROSITE" id="PS51192"/>
    </source>
</evidence>
<dbReference type="CDD" id="cd18793">
    <property type="entry name" value="SF2_C_SNF"/>
    <property type="match status" value="1"/>
</dbReference>
<dbReference type="Proteomes" id="UP000663505">
    <property type="component" value="Chromosome"/>
</dbReference>
<dbReference type="PANTHER" id="PTHR10799">
    <property type="entry name" value="SNF2/RAD54 HELICASE FAMILY"/>
    <property type="match status" value="1"/>
</dbReference>
<dbReference type="SUPFAM" id="SSF52540">
    <property type="entry name" value="P-loop containing nucleoside triphosphate hydrolases"/>
    <property type="match status" value="2"/>
</dbReference>
<protein>
    <submittedName>
        <fullName evidence="5">DEAD/DEAH box helicase</fullName>
    </submittedName>
</protein>
<dbReference type="PROSITE" id="PS51194">
    <property type="entry name" value="HELICASE_CTER"/>
    <property type="match status" value="1"/>
</dbReference>
<dbReference type="InterPro" id="IPR049730">
    <property type="entry name" value="SNF2/RAD54-like_C"/>
</dbReference>
<keyword evidence="5" id="KW-0067">ATP-binding</keyword>
<evidence type="ECO:0000313" key="6">
    <source>
        <dbReference type="Proteomes" id="UP000663505"/>
    </source>
</evidence>
<dbReference type="KEGG" id="afx:JZ786_09410"/>
<sequence>MNSNQPLHGRYTPGATWNHPGRGELWSEDRERAAQLRQLADWLRAEFGPEAVQFTMNEVSEPGTGAAGTLYQPERVHQTRTSHQSEQAHQPGTRHQAHLQCEGPVFIEALVRLQGASGVVFSSPLQLLMRLVRLAADIVACEDVVAFAAPRDIKLEEVLLACTEFARQEEEGMGRWTSMGTFAAAWLPGWNMPEHRALRALYLSEAAAVSAARSDDASAATFAESQHWVDAFLFLCIDKFVRLNVVEPTKQEPDMRSNGISSYRIMYRGEAEVLSAWERALVSANPEFQADGWLVWRTMKQAFQQTDWSTDWLFDLSGQFDYHLEFELVPPAEEASLLWHLEYFVAHNHWNQRRPLLNFWQQESRDFVIGRERLERLDEWILPQLLEAGRVCSVIADSLQEPTPSQAVIAPEAVFSFLTKDAKELEELGCKIRYPAIEEMSAGDIRIRVQVKRKSHKATHVASHVRGASWFDARQLVEFDWKVALGGEELSEQAFEELVEQRSPLIQLGGTWRLLPLDTIIRQVEALRKSAEQAAGGSFIDVTRMMLLSEAETTDDIPVDVDFADDVRDIRDLVYTLLQARRPKGMTIPSLFAGKLRDYQKMGYEWLLHLREIRCGAVLADDMGLGKTIQVLAYWCYLKEHGTKTGAHLLICPTSLLQNWRAEIGRFAPSLSVYVHHGATRESNEVSFADAVGDFDVVMTTYATAVRDEELLGGIVWDSVIVDEAQNVKNPETKQARVVCGLNGQHRIALTGTPIENRLEELWSIFRFAIPGYLGSLAWFRRQFIDPISGQEQGRTSQQLHQLLQPVLLRRSKSDPTIQLQLPEKWEVLEYAGLTSEQGALYQSVVNRLFLNIDGTATGMSRRGQILTALVRLKQVCDHPCLTVGGSSSVHRSGKLKLLLDLLDDAVSDGEAAIVFTQFRGMGEILCDAIEQKFGWRPQFLHGGLNPAARGDIVDAFQSGRDQARVLVLSLKAGGVGLNLTRANHVFHFDRWWNPAVEDQATDRVFRIGQTKNVQVHKLVCTGTLEERIDDLIQSKRSLSKAVVGESEGWLADMDNDALRSLFELEAGFAFEEEEV</sequence>
<dbReference type="EMBL" id="CP071182">
    <property type="protein sequence ID" value="QSO49115.1"/>
    <property type="molecule type" value="Genomic_DNA"/>
</dbReference>
<feature type="region of interest" description="Disordered" evidence="2">
    <location>
        <begin position="1"/>
        <end position="23"/>
    </location>
</feature>
<dbReference type="InterPro" id="IPR027417">
    <property type="entry name" value="P-loop_NTPase"/>
</dbReference>
<dbReference type="InterPro" id="IPR038718">
    <property type="entry name" value="SNF2-like_sf"/>
</dbReference>
<dbReference type="Pfam" id="PF00176">
    <property type="entry name" value="SNF2-rel_dom"/>
    <property type="match status" value="1"/>
</dbReference>
<feature type="domain" description="Helicase C-terminal" evidence="4">
    <location>
        <begin position="898"/>
        <end position="1055"/>
    </location>
</feature>
<dbReference type="Pfam" id="PF00271">
    <property type="entry name" value="Helicase_C"/>
    <property type="match status" value="1"/>
</dbReference>
<keyword evidence="5" id="KW-0347">Helicase</keyword>
<dbReference type="AlphaFoldDB" id="A0A9X7Z936"/>
<dbReference type="Gene3D" id="3.40.50.300">
    <property type="entry name" value="P-loop containing nucleotide triphosphate hydrolases"/>
    <property type="match status" value="1"/>
</dbReference>
<dbReference type="SMART" id="SM00490">
    <property type="entry name" value="HELICc"/>
    <property type="match status" value="1"/>
</dbReference>
<dbReference type="PROSITE" id="PS51192">
    <property type="entry name" value="HELICASE_ATP_BIND_1"/>
    <property type="match status" value="1"/>
</dbReference>
<dbReference type="RefSeq" id="WP_206658429.1">
    <property type="nucleotide sequence ID" value="NZ_CP071182.1"/>
</dbReference>
<proteinExistence type="predicted"/>
<keyword evidence="5" id="KW-0547">Nucleotide-binding</keyword>
<dbReference type="InterPro" id="IPR014001">
    <property type="entry name" value="Helicase_ATP-bd"/>
</dbReference>
<dbReference type="GO" id="GO:0004386">
    <property type="term" value="F:helicase activity"/>
    <property type="evidence" value="ECO:0007669"/>
    <property type="project" value="UniProtKB-KW"/>
</dbReference>